<dbReference type="Gene3D" id="2.70.70.10">
    <property type="entry name" value="Glucose Permease (Domain IIA)"/>
    <property type="match status" value="1"/>
</dbReference>
<feature type="domain" description="M23ase beta-sheet core" evidence="8">
    <location>
        <begin position="405"/>
        <end position="494"/>
    </location>
</feature>
<keyword evidence="5 7" id="KW-1133">Transmembrane helix</keyword>
<sequence>MKKRVQYYFSAALSSYAILFFSQNRILGVLLLVVSFFNFDAGLSGLISVIGSLLLVNTLGFKKEDIKSGLYSFNSLLLGIGFGTFFSFSFAYWLWLAAACLLCVVLSVNLSSFLGKYALPSLSIPFVLTFWMVLIASNGYLGMGLLQKGSSLIFELNTNPPSHFSQLCLFFDHLNIPAYVLLFFRSVSAILFQNSVLAGIIISIGFLIHSRIGFSLLVLGFIVSCVINQLTGTYPGGISNYYLGANFMMVSCAIGGFFLIPSWRAYVWAIAVIPFTFLVLNGLSRVLLLFNLPVFSMPFCLVTLGLLYFFMLRKKPGKLQLTPFQYYSPETNLYQFLNDRQRLKDFKYFNLSLPFMGAWTVSQGYEGSITHKGDWQHALDFVLKDLDNKTYQLPGVKAEDYYCFNKPVLAVADGQVEEVIGHIDDNAIGQVNLQQNWGNTIVIKHAENLYSKVSHLKKNSIKVKAGDYVKQGDIIALCGNSGRSPEPHLHFQVQCTPYIGSKTYPYPFAYFTVAGQPGLKTFEVPQEGATIERPEINPYLKNAFHFQPGYVAIVTGDNGHTETWEVFTDDFNSTYFFCHENQAVAYFVSNASVFYFTRFYGERNSLLFRFYQLAYKINYSQQPVADHFAIDAESLNPALWLQDFLAPFYRFIQNSYSNSIEKRPDGLIVHSKVNRQLLRRGKKLVQAEIFVDNKGIQGFALQYQNKNLKVKWETSSV</sequence>
<feature type="transmembrane region" description="Helical" evidence="7">
    <location>
        <begin position="265"/>
        <end position="283"/>
    </location>
</feature>
<name>A0A1G6U7I5_9SPHI</name>
<dbReference type="AlphaFoldDB" id="A0A1G6U7I5"/>
<keyword evidence="4 7" id="KW-0812">Transmembrane</keyword>
<feature type="transmembrane region" description="Helical" evidence="7">
    <location>
        <begin position="163"/>
        <end position="184"/>
    </location>
</feature>
<comment type="subcellular location">
    <subcellularLocation>
        <location evidence="1">Cell membrane</location>
        <topology evidence="1">Multi-pass membrane protein</topology>
    </subcellularLocation>
</comment>
<keyword evidence="10" id="KW-1185">Reference proteome</keyword>
<dbReference type="CDD" id="cd12797">
    <property type="entry name" value="M23_peptidase"/>
    <property type="match status" value="1"/>
</dbReference>
<feature type="transmembrane region" description="Helical" evidence="7">
    <location>
        <begin position="68"/>
        <end position="86"/>
    </location>
</feature>
<organism evidence="9 10">
    <name type="scientific">Pedobacter soli</name>
    <dbReference type="NCBI Taxonomy" id="390242"/>
    <lineage>
        <taxon>Bacteria</taxon>
        <taxon>Pseudomonadati</taxon>
        <taxon>Bacteroidota</taxon>
        <taxon>Sphingobacteriia</taxon>
        <taxon>Sphingobacteriales</taxon>
        <taxon>Sphingobacteriaceae</taxon>
        <taxon>Pedobacter</taxon>
    </lineage>
</organism>
<dbReference type="Pfam" id="PF03253">
    <property type="entry name" value="UT"/>
    <property type="match status" value="1"/>
</dbReference>
<feature type="transmembrane region" description="Helical" evidence="7">
    <location>
        <begin position="241"/>
        <end position="260"/>
    </location>
</feature>
<protein>
    <submittedName>
        <fullName evidence="9">Urea transporter</fullName>
    </submittedName>
</protein>
<dbReference type="SUPFAM" id="SSF51261">
    <property type="entry name" value="Duplicated hybrid motif"/>
    <property type="match status" value="1"/>
</dbReference>
<feature type="transmembrane region" description="Helical" evidence="7">
    <location>
        <begin position="196"/>
        <end position="229"/>
    </location>
</feature>
<accession>A0A1G6U7I5</accession>
<evidence type="ECO:0000256" key="3">
    <source>
        <dbReference type="ARBA" id="ARBA00022475"/>
    </source>
</evidence>
<dbReference type="Proteomes" id="UP000199455">
    <property type="component" value="Unassembled WGS sequence"/>
</dbReference>
<dbReference type="GO" id="GO:0005886">
    <property type="term" value="C:plasma membrane"/>
    <property type="evidence" value="ECO:0007669"/>
    <property type="project" value="UniProtKB-SubCell"/>
</dbReference>
<dbReference type="RefSeq" id="WP_090769236.1">
    <property type="nucleotide sequence ID" value="NZ_FMZH01000005.1"/>
</dbReference>
<feature type="transmembrane region" description="Helical" evidence="7">
    <location>
        <begin position="7"/>
        <end position="23"/>
    </location>
</feature>
<dbReference type="InterPro" id="IPR016047">
    <property type="entry name" value="M23ase_b-sheet_dom"/>
</dbReference>
<dbReference type="STRING" id="390242.SAMN04488024_105260"/>
<keyword evidence="6 7" id="KW-0472">Membrane</keyword>
<evidence type="ECO:0000313" key="10">
    <source>
        <dbReference type="Proteomes" id="UP000199455"/>
    </source>
</evidence>
<comment type="similarity">
    <text evidence="2">Belongs to the urea transporter family.</text>
</comment>
<evidence type="ECO:0000313" key="9">
    <source>
        <dbReference type="EMBL" id="SDD37251.1"/>
    </source>
</evidence>
<dbReference type="GO" id="GO:0015204">
    <property type="term" value="F:urea transmembrane transporter activity"/>
    <property type="evidence" value="ECO:0007669"/>
    <property type="project" value="InterPro"/>
</dbReference>
<feature type="transmembrane region" description="Helical" evidence="7">
    <location>
        <begin position="29"/>
        <end position="56"/>
    </location>
</feature>
<gene>
    <name evidence="9" type="ORF">SAMN04488024_105260</name>
</gene>
<dbReference type="PANTHER" id="PTHR10464:SF4">
    <property type="entry name" value="UREA TRANSPORTER"/>
    <property type="match status" value="1"/>
</dbReference>
<dbReference type="Gene3D" id="1.10.3430.10">
    <property type="entry name" value="Ammonium transporter AmtB like domains"/>
    <property type="match status" value="1"/>
</dbReference>
<feature type="transmembrane region" description="Helical" evidence="7">
    <location>
        <begin position="289"/>
        <end position="310"/>
    </location>
</feature>
<dbReference type="InterPro" id="IPR011055">
    <property type="entry name" value="Dup_hybrid_motif"/>
</dbReference>
<dbReference type="EMBL" id="FMZH01000005">
    <property type="protein sequence ID" value="SDD37251.1"/>
    <property type="molecule type" value="Genomic_DNA"/>
</dbReference>
<dbReference type="PANTHER" id="PTHR10464">
    <property type="entry name" value="UREA TRANSPORTER"/>
    <property type="match status" value="1"/>
</dbReference>
<feature type="transmembrane region" description="Helical" evidence="7">
    <location>
        <begin position="92"/>
        <end position="110"/>
    </location>
</feature>
<evidence type="ECO:0000256" key="5">
    <source>
        <dbReference type="ARBA" id="ARBA00022989"/>
    </source>
</evidence>
<reference evidence="10" key="1">
    <citation type="submission" date="2016-10" db="EMBL/GenBank/DDBJ databases">
        <authorList>
            <person name="Varghese N."/>
            <person name="Submissions S."/>
        </authorList>
    </citation>
    <scope>NUCLEOTIDE SEQUENCE [LARGE SCALE GENOMIC DNA]</scope>
    <source>
        <strain evidence="10">DSM 18609</strain>
    </source>
</reference>
<dbReference type="Pfam" id="PF01551">
    <property type="entry name" value="Peptidase_M23"/>
    <property type="match status" value="1"/>
</dbReference>
<feature type="transmembrane region" description="Helical" evidence="7">
    <location>
        <begin position="122"/>
        <end position="143"/>
    </location>
</feature>
<proteinExistence type="inferred from homology"/>
<evidence type="ECO:0000259" key="8">
    <source>
        <dbReference type="Pfam" id="PF01551"/>
    </source>
</evidence>
<evidence type="ECO:0000256" key="7">
    <source>
        <dbReference type="SAM" id="Phobius"/>
    </source>
</evidence>
<evidence type="ECO:0000256" key="1">
    <source>
        <dbReference type="ARBA" id="ARBA00004651"/>
    </source>
</evidence>
<keyword evidence="3" id="KW-1003">Cell membrane</keyword>
<evidence type="ECO:0000256" key="6">
    <source>
        <dbReference type="ARBA" id="ARBA00023136"/>
    </source>
</evidence>
<evidence type="ECO:0000256" key="4">
    <source>
        <dbReference type="ARBA" id="ARBA00022692"/>
    </source>
</evidence>
<dbReference type="InterPro" id="IPR004937">
    <property type="entry name" value="Urea_transporter"/>
</dbReference>
<evidence type="ECO:0000256" key="2">
    <source>
        <dbReference type="ARBA" id="ARBA00005914"/>
    </source>
</evidence>
<dbReference type="InterPro" id="IPR029020">
    <property type="entry name" value="Ammonium/urea_transptr"/>
</dbReference>